<dbReference type="OrthoDB" id="24878at10239"/>
<gene>
    <name evidence="1" type="ORF">TSARBOMBA_195</name>
</gene>
<dbReference type="InterPro" id="IPR055818">
    <property type="entry name" value="DUF7394"/>
</dbReference>
<dbReference type="Pfam" id="PF24126">
    <property type="entry name" value="DUF7394"/>
    <property type="match status" value="1"/>
</dbReference>
<dbReference type="KEGG" id="vg:26633458"/>
<evidence type="ECO:0000313" key="1">
    <source>
        <dbReference type="EMBL" id="ALA13228.1"/>
    </source>
</evidence>
<sequence>MGILVTGASIVVMCVSGVAVSTMFKWLHTYEYNFNNGEKEKLDHKERLNNMMNRPKNAK</sequence>
<protein>
    <submittedName>
        <fullName evidence="1">Uncharacterized protein</fullName>
    </submittedName>
</protein>
<dbReference type="EMBL" id="KT224359">
    <property type="protein sequence ID" value="ALA13228.1"/>
    <property type="molecule type" value="Genomic_DNA"/>
</dbReference>
<accession>A0A0K2D0I0</accession>
<reference evidence="1 2" key="1">
    <citation type="journal article" date="2015" name="Genome Announc.">
        <title>Complete Genome Sequence of Bacillus cereus Group Phage TsarBomba.</title>
        <authorList>
            <person name="Erill I."/>
            <person name="Caruso S.M."/>
        </authorList>
    </citation>
    <scope>NUCLEOTIDE SEQUENCE [LARGE SCALE GENOMIC DNA]</scope>
</reference>
<proteinExistence type="predicted"/>
<dbReference type="RefSeq" id="YP_009207010.1">
    <property type="nucleotide sequence ID" value="NC_028890.1"/>
</dbReference>
<keyword evidence="2" id="KW-1185">Reference proteome</keyword>
<dbReference type="GeneID" id="26633458"/>
<organism evidence="1 2">
    <name type="scientific">Bacillus phage TsarBomba</name>
    <dbReference type="NCBI Taxonomy" id="1690456"/>
    <lineage>
        <taxon>Viruses</taxon>
        <taxon>Duplodnaviria</taxon>
        <taxon>Heunggongvirae</taxon>
        <taxon>Uroviricota</taxon>
        <taxon>Caudoviricetes</taxon>
        <taxon>Herelleviridae</taxon>
        <taxon>Bastillevirinae</taxon>
        <taxon>Tsarbombavirus</taxon>
        <taxon>Tsarbombavirus tsarbomba</taxon>
    </lineage>
</organism>
<dbReference type="Proteomes" id="UP000204602">
    <property type="component" value="Segment"/>
</dbReference>
<evidence type="ECO:0000313" key="2">
    <source>
        <dbReference type="Proteomes" id="UP000204602"/>
    </source>
</evidence>
<name>A0A0K2D0I0_9CAUD</name>